<dbReference type="OrthoDB" id="9802525at2"/>
<dbReference type="PANTHER" id="PTHR45947:SF3">
    <property type="entry name" value="SULFOQUINOVOSYL TRANSFERASE SQD2"/>
    <property type="match status" value="1"/>
</dbReference>
<accession>A0A437S6G4</accession>
<evidence type="ECO:0000313" key="4">
    <source>
        <dbReference type="Proteomes" id="UP000288812"/>
    </source>
</evidence>
<dbReference type="PANTHER" id="PTHR45947">
    <property type="entry name" value="SULFOQUINOVOSYL TRANSFERASE SQD2"/>
    <property type="match status" value="1"/>
</dbReference>
<evidence type="ECO:0000259" key="2">
    <source>
        <dbReference type="Pfam" id="PF13439"/>
    </source>
</evidence>
<dbReference type="Pfam" id="PF00534">
    <property type="entry name" value="Glycos_transf_1"/>
    <property type="match status" value="1"/>
</dbReference>
<dbReference type="Gene3D" id="3.40.50.2000">
    <property type="entry name" value="Glycogen Phosphorylase B"/>
    <property type="match status" value="2"/>
</dbReference>
<dbReference type="EMBL" id="RLIH01000008">
    <property type="protein sequence ID" value="RVU54580.1"/>
    <property type="molecule type" value="Genomic_DNA"/>
</dbReference>
<name>A0A437S6G4_9FIRM</name>
<dbReference type="InterPro" id="IPR001296">
    <property type="entry name" value="Glyco_trans_1"/>
</dbReference>
<gene>
    <name evidence="3" type="ORF">EF514_06545</name>
</gene>
<comment type="caution">
    <text evidence="3">The sequence shown here is derived from an EMBL/GenBank/DDBJ whole genome shotgun (WGS) entry which is preliminary data.</text>
</comment>
<keyword evidence="4" id="KW-1185">Reference proteome</keyword>
<feature type="domain" description="Glycosyl transferase family 1" evidence="1">
    <location>
        <begin position="192"/>
        <end position="356"/>
    </location>
</feature>
<organism evidence="3 4">
    <name type="scientific">Anaerosphaera multitolerans</name>
    <dbReference type="NCBI Taxonomy" id="2487351"/>
    <lineage>
        <taxon>Bacteria</taxon>
        <taxon>Bacillati</taxon>
        <taxon>Bacillota</taxon>
        <taxon>Tissierellia</taxon>
        <taxon>Tissierellales</taxon>
        <taxon>Peptoniphilaceae</taxon>
        <taxon>Anaerosphaera</taxon>
    </lineage>
</organism>
<dbReference type="InterPro" id="IPR050194">
    <property type="entry name" value="Glycosyltransferase_grp1"/>
</dbReference>
<keyword evidence="3" id="KW-0808">Transferase</keyword>
<dbReference type="RefSeq" id="WP_127724627.1">
    <property type="nucleotide sequence ID" value="NZ_RLIH01000008.1"/>
</dbReference>
<evidence type="ECO:0000259" key="1">
    <source>
        <dbReference type="Pfam" id="PF00534"/>
    </source>
</evidence>
<dbReference type="InterPro" id="IPR028098">
    <property type="entry name" value="Glyco_trans_4-like_N"/>
</dbReference>
<dbReference type="Pfam" id="PF13439">
    <property type="entry name" value="Glyco_transf_4"/>
    <property type="match status" value="1"/>
</dbReference>
<protein>
    <submittedName>
        <fullName evidence="3">Glycosyltransferase family 4 protein</fullName>
    </submittedName>
</protein>
<evidence type="ECO:0000313" key="3">
    <source>
        <dbReference type="EMBL" id="RVU54580.1"/>
    </source>
</evidence>
<reference evidence="3 4" key="1">
    <citation type="submission" date="2018-11" db="EMBL/GenBank/DDBJ databases">
        <title>Genome sequencing and assembly of Anaerosphaera sp. nov., GS7-6-2.</title>
        <authorList>
            <person name="Rettenmaier R."/>
            <person name="Liebl W."/>
            <person name="Zverlov V."/>
        </authorList>
    </citation>
    <scope>NUCLEOTIDE SEQUENCE [LARGE SCALE GENOMIC DNA]</scope>
    <source>
        <strain evidence="3 4">GS7-6-2</strain>
    </source>
</reference>
<proteinExistence type="predicted"/>
<feature type="domain" description="Glycosyltransferase subfamily 4-like N-terminal" evidence="2">
    <location>
        <begin position="14"/>
        <end position="181"/>
    </location>
</feature>
<dbReference type="GO" id="GO:0016758">
    <property type="term" value="F:hexosyltransferase activity"/>
    <property type="evidence" value="ECO:0007669"/>
    <property type="project" value="TreeGrafter"/>
</dbReference>
<sequence length="405" mass="46968">MKVLITTDVFKPQINGVVTSVLNLYDELKKMGVDVKILTLSNTLNSRREGDVYYAGSFPLKVYPDIRASLHLNRDILRELIDWRPDIIHTQCEFSTLIFAKVVAKKTKCPIIHTYHTMYEHYVRYIIKYDRVGKKLVSVGMKQLLKKCNCIVAPTRKVKVALKKYNLTNKVAVIPTGIDLSLFNREVEEGEIEKIKEKYGIAKDNFIILSLGRVAAEKNIDELIDFFGESFEDKNKFTLLIVGDGPYKSELEKKVKNLGCINIVFTGMISPENIYKIYRMSDVYVSSSKSETQGLTYIEAMANSLPLVCRKDDCLEEMLKNGVNGYYFNNREEFTKGINKIFKNRDLKEKMSKNSKSISVRFSKEYFASSIFSLYKEIIMNYRYIPITKRGYYKLRSTFKNLYRF</sequence>
<dbReference type="Proteomes" id="UP000288812">
    <property type="component" value="Unassembled WGS sequence"/>
</dbReference>
<dbReference type="AlphaFoldDB" id="A0A437S6G4"/>
<dbReference type="SUPFAM" id="SSF53756">
    <property type="entry name" value="UDP-Glycosyltransferase/glycogen phosphorylase"/>
    <property type="match status" value="1"/>
</dbReference>